<dbReference type="PANTHER" id="PTHR33469:SF1">
    <property type="entry name" value="PROTEIN ELF4-LIKE 1"/>
    <property type="match status" value="1"/>
</dbReference>
<evidence type="ECO:0000313" key="8">
    <source>
        <dbReference type="Proteomes" id="UP000436088"/>
    </source>
</evidence>
<dbReference type="Pfam" id="PF07011">
    <property type="entry name" value="Elf4"/>
    <property type="match status" value="1"/>
</dbReference>
<evidence type="ECO:0000256" key="2">
    <source>
        <dbReference type="ARBA" id="ARBA00009514"/>
    </source>
</evidence>
<evidence type="ECO:0000256" key="1">
    <source>
        <dbReference type="ARBA" id="ARBA00004123"/>
    </source>
</evidence>
<evidence type="ECO:0000256" key="5">
    <source>
        <dbReference type="SAM" id="MobiDB-lite"/>
    </source>
</evidence>
<accession>A0A6A3D2I8</accession>
<feature type="compositionally biased region" description="Acidic residues" evidence="5">
    <location>
        <begin position="107"/>
        <end position="117"/>
    </location>
</feature>
<evidence type="ECO:0000256" key="4">
    <source>
        <dbReference type="ARBA" id="ARBA00023242"/>
    </source>
</evidence>
<dbReference type="Proteomes" id="UP000436088">
    <property type="component" value="Unassembled WGS sequence"/>
</dbReference>
<reference evidence="7" key="1">
    <citation type="submission" date="2019-09" db="EMBL/GenBank/DDBJ databases">
        <title>Draft genome information of white flower Hibiscus syriacus.</title>
        <authorList>
            <person name="Kim Y.-M."/>
        </authorList>
    </citation>
    <scope>NUCLEOTIDE SEQUENCE [LARGE SCALE GENOMIC DNA]</scope>
    <source>
        <strain evidence="7">YM2019G1</strain>
    </source>
</reference>
<feature type="region of interest" description="Disordered" evidence="5">
    <location>
        <begin position="217"/>
        <end position="251"/>
    </location>
</feature>
<protein>
    <submittedName>
        <fullName evidence="7">Protein ELF4-LIKE 1</fullName>
    </submittedName>
</protein>
<dbReference type="GO" id="GO:0048511">
    <property type="term" value="P:rhythmic process"/>
    <property type="evidence" value="ECO:0007669"/>
    <property type="project" value="UniProtKB-KW"/>
</dbReference>
<feature type="domain" description="Protein EARLY FLOWERING 4" evidence="6">
    <location>
        <begin position="117"/>
        <end position="196"/>
    </location>
</feature>
<dbReference type="PANTHER" id="PTHR33469">
    <property type="entry name" value="PROTEIN ELF4-LIKE 4"/>
    <property type="match status" value="1"/>
</dbReference>
<evidence type="ECO:0000313" key="7">
    <source>
        <dbReference type="EMBL" id="KAE8734867.1"/>
    </source>
</evidence>
<gene>
    <name evidence="7" type="ORF">F3Y22_tig00000715pilonHSYRG00423</name>
</gene>
<feature type="compositionally biased region" description="Basic and acidic residues" evidence="5">
    <location>
        <begin position="220"/>
        <end position="229"/>
    </location>
</feature>
<sequence length="251" mass="27961">MQRAKTLNRGTLVPRESASNAAAWRGVLGWDGSFCCGAGGEKRCRGTVSLTIFPTSYVTTHHHLIGPGPRRDTYPCETFSVLFLSLNWNKNKRFDIGFEKPNGTSGGDEDETDGEESDVEVWDTLSNSFKKAQAVLNQNRELIQRVNENHQSKIPDNLVKNVGLIREINGNISKVIEIYLNLSVNFLDTVDQRKRTGNGKLRDFLVPSNLAGRQTYTSLKMEHSSDRSQHAPSPPPPPRLEVHEDEESNGG</sequence>
<keyword evidence="3" id="KW-0090">Biological rhythms</keyword>
<comment type="similarity">
    <text evidence="2">Belongs to the EARLY FLOWERING 4 family.</text>
</comment>
<dbReference type="GO" id="GO:0005634">
    <property type="term" value="C:nucleus"/>
    <property type="evidence" value="ECO:0007669"/>
    <property type="project" value="UniProtKB-SubCell"/>
</dbReference>
<name>A0A6A3D2I8_HIBSY</name>
<dbReference type="InterPro" id="IPR040462">
    <property type="entry name" value="EARLY_FLOWERING_4"/>
</dbReference>
<evidence type="ECO:0000259" key="6">
    <source>
        <dbReference type="Pfam" id="PF07011"/>
    </source>
</evidence>
<dbReference type="EMBL" id="VEPZ02000060">
    <property type="protein sequence ID" value="KAE8734867.1"/>
    <property type="molecule type" value="Genomic_DNA"/>
</dbReference>
<proteinExistence type="inferred from homology"/>
<evidence type="ECO:0000256" key="3">
    <source>
        <dbReference type="ARBA" id="ARBA00023108"/>
    </source>
</evidence>
<feature type="region of interest" description="Disordered" evidence="5">
    <location>
        <begin position="98"/>
        <end position="117"/>
    </location>
</feature>
<dbReference type="GO" id="GO:0042753">
    <property type="term" value="P:positive regulation of circadian rhythm"/>
    <property type="evidence" value="ECO:0007669"/>
    <property type="project" value="InterPro"/>
</dbReference>
<comment type="caution">
    <text evidence="7">The sequence shown here is derived from an EMBL/GenBank/DDBJ whole genome shotgun (WGS) entry which is preliminary data.</text>
</comment>
<dbReference type="AlphaFoldDB" id="A0A6A3D2I8"/>
<dbReference type="InterPro" id="IPR009741">
    <property type="entry name" value="EARLY_FLOWERING_4_dom"/>
</dbReference>
<keyword evidence="8" id="KW-1185">Reference proteome</keyword>
<dbReference type="GO" id="GO:0009649">
    <property type="term" value="P:entrainment of circadian clock"/>
    <property type="evidence" value="ECO:0007669"/>
    <property type="project" value="TreeGrafter"/>
</dbReference>
<comment type="subcellular location">
    <subcellularLocation>
        <location evidence="1">Nucleus</location>
    </subcellularLocation>
</comment>
<organism evidence="7 8">
    <name type="scientific">Hibiscus syriacus</name>
    <name type="common">Rose of Sharon</name>
    <dbReference type="NCBI Taxonomy" id="106335"/>
    <lineage>
        <taxon>Eukaryota</taxon>
        <taxon>Viridiplantae</taxon>
        <taxon>Streptophyta</taxon>
        <taxon>Embryophyta</taxon>
        <taxon>Tracheophyta</taxon>
        <taxon>Spermatophyta</taxon>
        <taxon>Magnoliopsida</taxon>
        <taxon>eudicotyledons</taxon>
        <taxon>Gunneridae</taxon>
        <taxon>Pentapetalae</taxon>
        <taxon>rosids</taxon>
        <taxon>malvids</taxon>
        <taxon>Malvales</taxon>
        <taxon>Malvaceae</taxon>
        <taxon>Malvoideae</taxon>
        <taxon>Hibiscus</taxon>
    </lineage>
</organism>
<keyword evidence="4" id="KW-0539">Nucleus</keyword>